<sequence>MSIWRNLHSPPSDDENNFLPEKDEYCMCIAANLHLRAGLKRILKAYKDDQAIDFPAQPKTDTTPAKRAVLKRDFRKLACTFRTALGNARALRVPARPALLPQSSAGRAPTRAPTSSPMTPSRRGAVALALLCLP</sequence>
<feature type="region of interest" description="Disordered" evidence="1">
    <location>
        <begin position="96"/>
        <end position="121"/>
    </location>
</feature>
<organism evidence="2 3">
    <name type="scientific">Thermothielavioides terrestris</name>
    <dbReference type="NCBI Taxonomy" id="2587410"/>
    <lineage>
        <taxon>Eukaryota</taxon>
        <taxon>Fungi</taxon>
        <taxon>Dikarya</taxon>
        <taxon>Ascomycota</taxon>
        <taxon>Pezizomycotina</taxon>
        <taxon>Sordariomycetes</taxon>
        <taxon>Sordariomycetidae</taxon>
        <taxon>Sordariales</taxon>
        <taxon>Chaetomiaceae</taxon>
        <taxon>Thermothielavioides</taxon>
    </lineage>
</organism>
<dbReference type="AlphaFoldDB" id="A0A3S4AJF0"/>
<name>A0A3S4AJF0_9PEZI</name>
<dbReference type="Proteomes" id="UP000289323">
    <property type="component" value="Unassembled WGS sequence"/>
</dbReference>
<evidence type="ECO:0000313" key="3">
    <source>
        <dbReference type="Proteomes" id="UP000289323"/>
    </source>
</evidence>
<dbReference type="EMBL" id="OUUZ01000001">
    <property type="protein sequence ID" value="SPQ19045.1"/>
    <property type="molecule type" value="Genomic_DNA"/>
</dbReference>
<proteinExistence type="predicted"/>
<reference evidence="2 3" key="1">
    <citation type="submission" date="2018-04" db="EMBL/GenBank/DDBJ databases">
        <authorList>
            <person name="Huttner S."/>
            <person name="Dainat J."/>
        </authorList>
    </citation>
    <scope>NUCLEOTIDE SEQUENCE [LARGE SCALE GENOMIC DNA]</scope>
</reference>
<accession>A0A3S4AJF0</accession>
<evidence type="ECO:0000313" key="2">
    <source>
        <dbReference type="EMBL" id="SPQ19045.1"/>
    </source>
</evidence>
<protein>
    <submittedName>
        <fullName evidence="2">40e4be1f-dbba-4ad2-9697-c4be00899414</fullName>
    </submittedName>
</protein>
<evidence type="ECO:0000256" key="1">
    <source>
        <dbReference type="SAM" id="MobiDB-lite"/>
    </source>
</evidence>
<gene>
    <name evidence="2" type="ORF">TT172_LOCUS1464</name>
</gene>